<sequence length="53" mass="6009">MRSNRMNVPAGFWAGLQRLGIDPYDVVRKARYQSPFSQNQLQSPFPNIIASGK</sequence>
<name>A0A1I4CWF9_9BACL</name>
<dbReference type="Proteomes" id="UP000198915">
    <property type="component" value="Unassembled WGS sequence"/>
</dbReference>
<organism evidence="1 2">
    <name type="scientific">Brevibacillus centrosporus</name>
    <dbReference type="NCBI Taxonomy" id="54910"/>
    <lineage>
        <taxon>Bacteria</taxon>
        <taxon>Bacillati</taxon>
        <taxon>Bacillota</taxon>
        <taxon>Bacilli</taxon>
        <taxon>Bacillales</taxon>
        <taxon>Paenibacillaceae</taxon>
        <taxon>Brevibacillus</taxon>
    </lineage>
</organism>
<evidence type="ECO:0000313" key="1">
    <source>
        <dbReference type="EMBL" id="SFK85113.1"/>
    </source>
</evidence>
<evidence type="ECO:0000313" key="2">
    <source>
        <dbReference type="Proteomes" id="UP000198915"/>
    </source>
</evidence>
<gene>
    <name evidence="1" type="ORF">SAMN05518846_121108</name>
</gene>
<keyword evidence="2" id="KW-1185">Reference proteome</keyword>
<reference evidence="2" key="1">
    <citation type="submission" date="2016-10" db="EMBL/GenBank/DDBJ databases">
        <authorList>
            <person name="Varghese N."/>
            <person name="Submissions S."/>
        </authorList>
    </citation>
    <scope>NUCLEOTIDE SEQUENCE [LARGE SCALE GENOMIC DNA]</scope>
    <source>
        <strain evidence="2">OK042</strain>
    </source>
</reference>
<dbReference type="STRING" id="1884381.SAMN05518846_121108"/>
<dbReference type="AlphaFoldDB" id="A0A1I4CWF9"/>
<proteinExistence type="predicted"/>
<dbReference type="EMBL" id="FORT01000021">
    <property type="protein sequence ID" value="SFK85113.1"/>
    <property type="molecule type" value="Genomic_DNA"/>
</dbReference>
<protein>
    <submittedName>
        <fullName evidence="1">Uncharacterized protein</fullName>
    </submittedName>
</protein>
<accession>A0A1I4CWF9</accession>